<gene>
    <name evidence="4" type="ORF">ADEAN_000435300</name>
</gene>
<evidence type="ECO:0000256" key="2">
    <source>
        <dbReference type="SAM" id="Phobius"/>
    </source>
</evidence>
<reference evidence="4 5" key="1">
    <citation type="submission" date="2020-08" db="EMBL/GenBank/DDBJ databases">
        <authorList>
            <person name="Newling K."/>
            <person name="Davey J."/>
            <person name="Forrester S."/>
        </authorList>
    </citation>
    <scope>NUCLEOTIDE SEQUENCE [LARGE SCALE GENOMIC DNA]</scope>
    <source>
        <strain evidence="5">Crithidia deanei Carvalho (ATCC PRA-265)</strain>
    </source>
</reference>
<dbReference type="AlphaFoldDB" id="A0A7G2CBP2"/>
<evidence type="ECO:0000313" key="4">
    <source>
        <dbReference type="EMBL" id="CAD2216875.1"/>
    </source>
</evidence>
<organism evidence="4 5">
    <name type="scientific">Angomonas deanei</name>
    <dbReference type="NCBI Taxonomy" id="59799"/>
    <lineage>
        <taxon>Eukaryota</taxon>
        <taxon>Discoba</taxon>
        <taxon>Euglenozoa</taxon>
        <taxon>Kinetoplastea</taxon>
        <taxon>Metakinetoplastina</taxon>
        <taxon>Trypanosomatida</taxon>
        <taxon>Trypanosomatidae</taxon>
        <taxon>Strigomonadinae</taxon>
        <taxon>Angomonas</taxon>
    </lineage>
</organism>
<feature type="signal peptide" evidence="3">
    <location>
        <begin position="1"/>
        <end position="22"/>
    </location>
</feature>
<feature type="chain" id="PRO_5028840489" evidence="3">
    <location>
        <begin position="23"/>
        <end position="185"/>
    </location>
</feature>
<proteinExistence type="predicted"/>
<dbReference type="Proteomes" id="UP000515908">
    <property type="component" value="Chromosome 07"/>
</dbReference>
<keyword evidence="2" id="KW-1133">Transmembrane helix</keyword>
<evidence type="ECO:0000256" key="3">
    <source>
        <dbReference type="SAM" id="SignalP"/>
    </source>
</evidence>
<dbReference type="EMBL" id="LR877151">
    <property type="protein sequence ID" value="CAD2216875.1"/>
    <property type="molecule type" value="Genomic_DNA"/>
</dbReference>
<feature type="transmembrane region" description="Helical" evidence="2">
    <location>
        <begin position="36"/>
        <end position="61"/>
    </location>
</feature>
<dbReference type="VEuPathDB" id="TriTrypDB:ADEAN_000435300"/>
<evidence type="ECO:0000256" key="1">
    <source>
        <dbReference type="SAM" id="MobiDB-lite"/>
    </source>
</evidence>
<keyword evidence="2" id="KW-0812">Transmembrane</keyword>
<name>A0A7G2CBP2_9TRYP</name>
<feature type="compositionally biased region" description="Polar residues" evidence="1">
    <location>
        <begin position="121"/>
        <end position="130"/>
    </location>
</feature>
<sequence>MSRPASWVIFLLISVCLLVAAGIPPSYIRKKKNRTIYVSVVTPCALIIYLVLFYVLLILPLKSMTRLLRRNPYAVEEREIEMRNMNSSGRQRVNTSNSVNDMSRPLPAGTPGGESHPLDRPTSNSNLSMANPNRNPNENNIIVAHSRSFPVAMKEIVQLEESVILLENARGMLENNILSIKREYT</sequence>
<keyword evidence="5" id="KW-1185">Reference proteome</keyword>
<accession>A0A7G2CBP2</accession>
<keyword evidence="3" id="KW-0732">Signal</keyword>
<feature type="compositionally biased region" description="Polar residues" evidence="1">
    <location>
        <begin position="84"/>
        <end position="101"/>
    </location>
</feature>
<keyword evidence="2" id="KW-0472">Membrane</keyword>
<feature type="region of interest" description="Disordered" evidence="1">
    <location>
        <begin position="84"/>
        <end position="139"/>
    </location>
</feature>
<protein>
    <submittedName>
        <fullName evidence="4">Uncharacterized protein</fullName>
    </submittedName>
</protein>
<evidence type="ECO:0000313" key="5">
    <source>
        <dbReference type="Proteomes" id="UP000515908"/>
    </source>
</evidence>